<feature type="transmembrane region" description="Helical" evidence="4">
    <location>
        <begin position="72"/>
        <end position="92"/>
    </location>
</feature>
<dbReference type="GO" id="GO:0008270">
    <property type="term" value="F:zinc ion binding"/>
    <property type="evidence" value="ECO:0007669"/>
    <property type="project" value="UniProtKB-KW"/>
</dbReference>
<feature type="repeat" description="NHL" evidence="2">
    <location>
        <begin position="656"/>
        <end position="699"/>
    </location>
</feature>
<accession>A0A540VLW2</accession>
<evidence type="ECO:0000256" key="1">
    <source>
        <dbReference type="ARBA" id="ARBA00022737"/>
    </source>
</evidence>
<feature type="repeat" description="NHL" evidence="2">
    <location>
        <begin position="528"/>
        <end position="558"/>
    </location>
</feature>
<evidence type="ECO:0000313" key="5">
    <source>
        <dbReference type="EMBL" id="TQE97123.1"/>
    </source>
</evidence>
<organism evidence="5 6">
    <name type="scientific">Litorilinea aerophila</name>
    <dbReference type="NCBI Taxonomy" id="1204385"/>
    <lineage>
        <taxon>Bacteria</taxon>
        <taxon>Bacillati</taxon>
        <taxon>Chloroflexota</taxon>
        <taxon>Caldilineae</taxon>
        <taxon>Caldilineales</taxon>
        <taxon>Caldilineaceae</taxon>
        <taxon>Litorilinea</taxon>
    </lineage>
</organism>
<feature type="repeat" description="NHL" evidence="2">
    <location>
        <begin position="708"/>
        <end position="747"/>
    </location>
</feature>
<feature type="repeat" description="NHL" evidence="2">
    <location>
        <begin position="414"/>
        <end position="451"/>
    </location>
</feature>
<dbReference type="Gene3D" id="2.40.10.500">
    <property type="match status" value="1"/>
</dbReference>
<name>A0A540VLW2_9CHLR</name>
<feature type="compositionally biased region" description="Basic and acidic residues" evidence="3">
    <location>
        <begin position="11"/>
        <end position="28"/>
    </location>
</feature>
<keyword evidence="4" id="KW-0472">Membrane</keyword>
<evidence type="ECO:0000256" key="2">
    <source>
        <dbReference type="PROSITE-ProRule" id="PRU00504"/>
    </source>
</evidence>
<dbReference type="InterPro" id="IPR011042">
    <property type="entry name" value="6-blade_b-propeller_TolB-like"/>
</dbReference>
<comment type="caution">
    <text evidence="5">The sequence shown here is derived from an EMBL/GenBank/DDBJ whole genome shotgun (WGS) entry which is preliminary data.</text>
</comment>
<feature type="repeat" description="NHL" evidence="2">
    <location>
        <begin position="606"/>
        <end position="649"/>
    </location>
</feature>
<dbReference type="PROSITE" id="PS51125">
    <property type="entry name" value="NHL"/>
    <property type="match status" value="7"/>
</dbReference>
<dbReference type="SUPFAM" id="SSF50939">
    <property type="entry name" value="Sialidases"/>
    <property type="match status" value="1"/>
</dbReference>
<feature type="region of interest" description="Disordered" evidence="3">
    <location>
        <begin position="105"/>
        <end position="133"/>
    </location>
</feature>
<feature type="region of interest" description="Disordered" evidence="3">
    <location>
        <begin position="1"/>
        <end position="63"/>
    </location>
</feature>
<evidence type="ECO:0000256" key="4">
    <source>
        <dbReference type="SAM" id="Phobius"/>
    </source>
</evidence>
<dbReference type="Pfam" id="PF01436">
    <property type="entry name" value="NHL"/>
    <property type="match status" value="7"/>
</dbReference>
<keyword evidence="4" id="KW-1133">Transmembrane helix</keyword>
<gene>
    <name evidence="5" type="ORF">FKZ61_03610</name>
</gene>
<dbReference type="InterPro" id="IPR001258">
    <property type="entry name" value="NHL_repeat"/>
</dbReference>
<dbReference type="CDD" id="cd05819">
    <property type="entry name" value="NHL"/>
    <property type="match status" value="2"/>
</dbReference>
<evidence type="ECO:0000313" key="6">
    <source>
        <dbReference type="Proteomes" id="UP000317371"/>
    </source>
</evidence>
<protein>
    <submittedName>
        <fullName evidence="5">Uncharacterized protein</fullName>
    </submittedName>
</protein>
<reference evidence="5 6" key="1">
    <citation type="submission" date="2019-06" db="EMBL/GenBank/DDBJ databases">
        <title>Genome sequence of Litorilinea aerophila BAA-2444.</title>
        <authorList>
            <person name="Maclea K.S."/>
            <person name="Maurais E.G."/>
            <person name="Iannazzi L.C."/>
        </authorList>
    </citation>
    <scope>NUCLEOTIDE SEQUENCE [LARGE SCALE GENOMIC DNA]</scope>
    <source>
        <strain evidence="5 6">ATCC BAA-2444</strain>
    </source>
</reference>
<dbReference type="AlphaFoldDB" id="A0A540VLW2"/>
<keyword evidence="4" id="KW-0812">Transmembrane</keyword>
<dbReference type="SUPFAM" id="SSF63825">
    <property type="entry name" value="YWTD domain"/>
    <property type="match status" value="1"/>
</dbReference>
<dbReference type="InterPro" id="IPR050952">
    <property type="entry name" value="TRIM-NHL_E3_ligases"/>
</dbReference>
<keyword evidence="6" id="KW-1185">Reference proteome</keyword>
<sequence length="1269" mass="139258">MEPTQAAELTDECRRQDSTPLMEEKPEGPEECASAVARPGYATSTTPALCRHSEHPNPKSITKQESKMKARVLTGFCPLFCVALFLALLPALPIAAQGLQPPGPAEILPAPEGPPLAGPESKPSAPFAEAPKMETQSVDAAAIPLGQPGLSFRYVQTFGVSEVAYTADTLHLNFPYGIGTDGSNIWIGEQWGNRVLQYDHAGNFKQQFGCARFPDGCGDTSFWEIVDVAVDGGGNIWVVDATSNRVVQLDPSGQKILELGEMWVEGNSNSQFVDPISVAFDANGNIYVSDGAPFWNRERGNHRIQIFQSNGTYLATLGQTGICGSGQTQFCGPRHITIYGTELYVADAGNNRVQIFNITNPASPGYVATIGGLNNPSGVAVDANYIYVADTWNDQVRVFHRSTRAHVTTIGAGWGTDNNQFKNPSDVAVDAMGNLYVADWVNTRVQQFFPSGSTWNYIRTYGVTGVPYVTDGYHYNTPTGIAIADDGNFYLTEEHGHRLNKLSPDGTPIWAVGAAGVKGDWDHSNDRLNNPDDVAVDANGRVYVADRWHNRVQIYNPDGSYHATIDGLECPGGVALAPSNGYLYVANSCNHTVRIYNTGLELVATLGTPGQAGTDHAHFNLPEDVAVDSNGTIYVSDRDNHRVQVFDANRQYVRTMGETGIRSNDFAHFNGPNNLFVDNFNRLYVADEWNNRIQVFDEGGNYLTTIGGSWGSRTGQFRGARGVTVDSAGNVYVTDTNNHRIQKFAPGVPGWKQVNINGFGERQNTWISNLVNFKGHLYASGYRPYVWRLENDGSWSTVNNLGFGDSTNVEIDAMAVFNNHLYAATFTFICDDPDCNNWHTNGPQFWRTADGTTWENVTPPGSIGTDYRWVPTMAALGGYLYATLDRQDHSTLGAEIWRTADGQNWQQIASGGFGDPYNTGVLSLVEYNGYLYAGTRHGDWQNDAHSDGPLGGEVWRYDGTNWVRVNDPGFGDLEAHRVERLIVFNNALYAFISRVVGTTKGAEIWRCIATICNSQNDWVKVVDNGFGNPQNQYIFGGLVTGGYLYAATQNTFNGFRLWRTINGTDWEPAALEGLGDSNNTYVWLNAMAEHNGRLYLGVNNSANGAEVWEMQSTQQASVTITDPSQPHTLEFNYADGGKSMVSVPANLLPAGSTLVYAPFNLGWRPPNHRLAGRAFQLNVYQGGILQENLSLSSPIQVTIDYTDAEVFGLDEELLVLLRWDPDTLSWTDAACGPYNRQPAQNRLSVPVCHLSLFGLFGEQEFIYLPVVER</sequence>
<dbReference type="PANTHER" id="PTHR24104">
    <property type="entry name" value="E3 UBIQUITIN-PROTEIN LIGASE NHLRC1-RELATED"/>
    <property type="match status" value="1"/>
</dbReference>
<keyword evidence="1" id="KW-0677">Repeat</keyword>
<dbReference type="Proteomes" id="UP000317371">
    <property type="component" value="Unassembled WGS sequence"/>
</dbReference>
<proteinExistence type="predicted"/>
<dbReference type="OrthoDB" id="134709at2"/>
<evidence type="ECO:0000256" key="3">
    <source>
        <dbReference type="SAM" id="MobiDB-lite"/>
    </source>
</evidence>
<dbReference type="InterPro" id="IPR036278">
    <property type="entry name" value="Sialidase_sf"/>
</dbReference>
<dbReference type="Gene3D" id="2.120.10.30">
    <property type="entry name" value="TolB, C-terminal domain"/>
    <property type="match status" value="4"/>
</dbReference>
<dbReference type="SUPFAM" id="SSF101898">
    <property type="entry name" value="NHL repeat"/>
    <property type="match status" value="2"/>
</dbReference>
<dbReference type="InParanoid" id="A0A540VLW2"/>
<feature type="repeat" description="NHL" evidence="2">
    <location>
        <begin position="216"/>
        <end position="252"/>
    </location>
</feature>
<feature type="compositionally biased region" description="Basic and acidic residues" evidence="3">
    <location>
        <begin position="51"/>
        <end position="63"/>
    </location>
</feature>
<dbReference type="PANTHER" id="PTHR24104:SF25">
    <property type="entry name" value="PROTEIN LIN-41"/>
    <property type="match status" value="1"/>
</dbReference>
<feature type="repeat" description="NHL" evidence="2">
    <location>
        <begin position="264"/>
        <end position="310"/>
    </location>
</feature>
<dbReference type="EMBL" id="VIGC01000004">
    <property type="protein sequence ID" value="TQE97123.1"/>
    <property type="molecule type" value="Genomic_DNA"/>
</dbReference>